<feature type="non-terminal residue" evidence="2">
    <location>
        <position position="350"/>
    </location>
</feature>
<dbReference type="PANTHER" id="PTHR46560">
    <property type="entry name" value="CYPHER, ISOFORM B"/>
    <property type="match status" value="1"/>
</dbReference>
<dbReference type="EMBL" id="KZ349970">
    <property type="protein sequence ID" value="PIO64367.1"/>
    <property type="molecule type" value="Genomic_DNA"/>
</dbReference>
<sequence>MFTCICEIALRKAFGSSGASFNPKDKEKWITLIQFLVCIIGMVATAVADFAPQVHWSCSSSTVSVFVQSPSPFKGLISTKEATANECRSVGVGSNVAVLKLALRNNHCGVRYNNELDQYMVTIEIHTHSIVIVDEDVVLNVTCRGNRKTSTNVPTRDKLTLSVRENGAGRSVGEVLHANPYTLAVESNSTKVNFRVGNCSLRSENYSPIELTDSRGCALYPSLLTDFKSAGNGWYAAISPMFRFPPSARITFSCHVLRCRGECTTYPCGERNSVTRRSGTETIILAESLHTTVLLRDKPEAATLMQAYEQASQTNTDCDMSNDNGMMCILCVILSGKQILLLLFRTDYEH</sequence>
<feature type="domain" description="ZP" evidence="1">
    <location>
        <begin position="57"/>
        <end position="275"/>
    </location>
</feature>
<dbReference type="InterPro" id="IPR001507">
    <property type="entry name" value="ZP_dom"/>
</dbReference>
<evidence type="ECO:0000259" key="1">
    <source>
        <dbReference type="PROSITE" id="PS51034"/>
    </source>
</evidence>
<evidence type="ECO:0000313" key="3">
    <source>
        <dbReference type="Proteomes" id="UP000230423"/>
    </source>
</evidence>
<dbReference type="AlphaFoldDB" id="A0A2G9U295"/>
<dbReference type="PROSITE" id="PS51034">
    <property type="entry name" value="ZP_2"/>
    <property type="match status" value="1"/>
</dbReference>
<protein>
    <submittedName>
        <fullName evidence="2">Zona pellucida-like domain protein</fullName>
    </submittedName>
</protein>
<dbReference type="Proteomes" id="UP000230423">
    <property type="component" value="Unassembled WGS sequence"/>
</dbReference>
<dbReference type="PANTHER" id="PTHR46560:SF12">
    <property type="entry name" value="ZP DOMAIN-CONTAINING PROTEIN"/>
    <property type="match status" value="1"/>
</dbReference>
<gene>
    <name evidence="2" type="ORF">TELCIR_14010</name>
</gene>
<dbReference type="SMART" id="SM00241">
    <property type="entry name" value="ZP"/>
    <property type="match status" value="1"/>
</dbReference>
<reference evidence="2 3" key="1">
    <citation type="submission" date="2015-09" db="EMBL/GenBank/DDBJ databases">
        <title>Draft genome of the parasitic nematode Teladorsagia circumcincta isolate WARC Sus (inbred).</title>
        <authorList>
            <person name="Mitreva M."/>
        </authorList>
    </citation>
    <scope>NUCLEOTIDE SEQUENCE [LARGE SCALE GENOMIC DNA]</scope>
    <source>
        <strain evidence="2 3">S</strain>
    </source>
</reference>
<organism evidence="2 3">
    <name type="scientific">Teladorsagia circumcincta</name>
    <name type="common">Brown stomach worm</name>
    <name type="synonym">Ostertagia circumcincta</name>
    <dbReference type="NCBI Taxonomy" id="45464"/>
    <lineage>
        <taxon>Eukaryota</taxon>
        <taxon>Metazoa</taxon>
        <taxon>Ecdysozoa</taxon>
        <taxon>Nematoda</taxon>
        <taxon>Chromadorea</taxon>
        <taxon>Rhabditida</taxon>
        <taxon>Rhabditina</taxon>
        <taxon>Rhabditomorpha</taxon>
        <taxon>Strongyloidea</taxon>
        <taxon>Trichostrongylidae</taxon>
        <taxon>Teladorsagia</taxon>
    </lineage>
</organism>
<accession>A0A2G9U295</accession>
<keyword evidence="3" id="KW-1185">Reference proteome</keyword>
<name>A0A2G9U295_TELCI</name>
<dbReference type="OrthoDB" id="8171348at2759"/>
<proteinExistence type="predicted"/>
<evidence type="ECO:0000313" key="2">
    <source>
        <dbReference type="EMBL" id="PIO64367.1"/>
    </source>
</evidence>